<evidence type="ECO:0000256" key="1">
    <source>
        <dbReference type="SAM" id="MobiDB-lite"/>
    </source>
</evidence>
<dbReference type="EMBL" id="JABSTU010000009">
    <property type="protein sequence ID" value="KAH8021472.1"/>
    <property type="molecule type" value="Genomic_DNA"/>
</dbReference>
<feature type="compositionally biased region" description="Polar residues" evidence="1">
    <location>
        <begin position="192"/>
        <end position="210"/>
    </location>
</feature>
<accession>A0A9J6DHN7</accession>
<name>A0A9J6DHN7_RHIMP</name>
<dbReference type="Proteomes" id="UP000821866">
    <property type="component" value="Chromosome 7"/>
</dbReference>
<feature type="region of interest" description="Disordered" evidence="1">
    <location>
        <begin position="171"/>
        <end position="227"/>
    </location>
</feature>
<protein>
    <submittedName>
        <fullName evidence="2">Uncharacterized protein</fullName>
    </submittedName>
</protein>
<reference evidence="2" key="1">
    <citation type="journal article" date="2020" name="Cell">
        <title>Large-Scale Comparative Analyses of Tick Genomes Elucidate Their Genetic Diversity and Vector Capacities.</title>
        <authorList>
            <consortium name="Tick Genome and Microbiome Consortium (TIGMIC)"/>
            <person name="Jia N."/>
            <person name="Wang J."/>
            <person name="Shi W."/>
            <person name="Du L."/>
            <person name="Sun Y."/>
            <person name="Zhan W."/>
            <person name="Jiang J.F."/>
            <person name="Wang Q."/>
            <person name="Zhang B."/>
            <person name="Ji P."/>
            <person name="Bell-Sakyi L."/>
            <person name="Cui X.M."/>
            <person name="Yuan T.T."/>
            <person name="Jiang B.G."/>
            <person name="Yang W.F."/>
            <person name="Lam T.T."/>
            <person name="Chang Q.C."/>
            <person name="Ding S.J."/>
            <person name="Wang X.J."/>
            <person name="Zhu J.G."/>
            <person name="Ruan X.D."/>
            <person name="Zhao L."/>
            <person name="Wei J.T."/>
            <person name="Ye R.Z."/>
            <person name="Que T.C."/>
            <person name="Du C.H."/>
            <person name="Zhou Y.H."/>
            <person name="Cheng J.X."/>
            <person name="Dai P.F."/>
            <person name="Guo W.B."/>
            <person name="Han X.H."/>
            <person name="Huang E.J."/>
            <person name="Li L.F."/>
            <person name="Wei W."/>
            <person name="Gao Y.C."/>
            <person name="Liu J.Z."/>
            <person name="Shao H.Z."/>
            <person name="Wang X."/>
            <person name="Wang C.C."/>
            <person name="Yang T.C."/>
            <person name="Huo Q.B."/>
            <person name="Li W."/>
            <person name="Chen H.Y."/>
            <person name="Chen S.E."/>
            <person name="Zhou L.G."/>
            <person name="Ni X.B."/>
            <person name="Tian J.H."/>
            <person name="Sheng Y."/>
            <person name="Liu T."/>
            <person name="Pan Y.S."/>
            <person name="Xia L.Y."/>
            <person name="Li J."/>
            <person name="Zhao F."/>
            <person name="Cao W.C."/>
        </authorList>
    </citation>
    <scope>NUCLEOTIDE SEQUENCE</scope>
    <source>
        <strain evidence="2">Rmic-2018</strain>
    </source>
</reference>
<gene>
    <name evidence="2" type="ORF">HPB51_015868</name>
</gene>
<reference evidence="2" key="2">
    <citation type="submission" date="2021-09" db="EMBL/GenBank/DDBJ databases">
        <authorList>
            <person name="Jia N."/>
            <person name="Wang J."/>
            <person name="Shi W."/>
            <person name="Du L."/>
            <person name="Sun Y."/>
            <person name="Zhan W."/>
            <person name="Jiang J."/>
            <person name="Wang Q."/>
            <person name="Zhang B."/>
            <person name="Ji P."/>
            <person name="Sakyi L.B."/>
            <person name="Cui X."/>
            <person name="Yuan T."/>
            <person name="Jiang B."/>
            <person name="Yang W."/>
            <person name="Lam T.T.-Y."/>
            <person name="Chang Q."/>
            <person name="Ding S."/>
            <person name="Wang X."/>
            <person name="Zhu J."/>
            <person name="Ruan X."/>
            <person name="Zhao L."/>
            <person name="Wei J."/>
            <person name="Que T."/>
            <person name="Du C."/>
            <person name="Cheng J."/>
            <person name="Dai P."/>
            <person name="Han X."/>
            <person name="Huang E."/>
            <person name="Gao Y."/>
            <person name="Liu J."/>
            <person name="Shao H."/>
            <person name="Ye R."/>
            <person name="Li L."/>
            <person name="Wei W."/>
            <person name="Wang X."/>
            <person name="Wang C."/>
            <person name="Huo Q."/>
            <person name="Li W."/>
            <person name="Guo W."/>
            <person name="Chen H."/>
            <person name="Chen S."/>
            <person name="Zhou L."/>
            <person name="Zhou L."/>
            <person name="Ni X."/>
            <person name="Tian J."/>
            <person name="Zhou Y."/>
            <person name="Sheng Y."/>
            <person name="Liu T."/>
            <person name="Pan Y."/>
            <person name="Xia L."/>
            <person name="Li J."/>
            <person name="Zhao F."/>
            <person name="Cao W."/>
        </authorList>
    </citation>
    <scope>NUCLEOTIDE SEQUENCE</scope>
    <source>
        <strain evidence="2">Rmic-2018</strain>
        <tissue evidence="2">Larvae</tissue>
    </source>
</reference>
<evidence type="ECO:0000313" key="2">
    <source>
        <dbReference type="EMBL" id="KAH8021472.1"/>
    </source>
</evidence>
<keyword evidence="3" id="KW-1185">Reference proteome</keyword>
<sequence length="271" mass="30753">MSTVCHERAVKCAHIRQITLRGKTIAVKAYIAPSDRAIQGIIYRAYNEESPQEILQELRQSNPLLPIVQARDIGCTSKSVLIHFMSDTLPESVKFLSSVLGVDSFRPKMEACTNCRLDGVSKRRLPRTLRYHCLDCGQQHPADQQCYPTCSACDRAHKTGDRLCRRRYQRGKTQWERNPSPHQPQETPDIHFNQTSFPLLNSATNGQTGSRSRKQNIPHVTPMVNQDPQKVSCVSGVSRGFSGRSDSRDLYYKSTIDRLTKENQDLNNKSH</sequence>
<evidence type="ECO:0000313" key="3">
    <source>
        <dbReference type="Proteomes" id="UP000821866"/>
    </source>
</evidence>
<proteinExistence type="predicted"/>
<dbReference type="AlphaFoldDB" id="A0A9J6DHN7"/>
<organism evidence="2 3">
    <name type="scientific">Rhipicephalus microplus</name>
    <name type="common">Cattle tick</name>
    <name type="synonym">Boophilus microplus</name>
    <dbReference type="NCBI Taxonomy" id="6941"/>
    <lineage>
        <taxon>Eukaryota</taxon>
        <taxon>Metazoa</taxon>
        <taxon>Ecdysozoa</taxon>
        <taxon>Arthropoda</taxon>
        <taxon>Chelicerata</taxon>
        <taxon>Arachnida</taxon>
        <taxon>Acari</taxon>
        <taxon>Parasitiformes</taxon>
        <taxon>Ixodida</taxon>
        <taxon>Ixodoidea</taxon>
        <taxon>Ixodidae</taxon>
        <taxon>Rhipicephalinae</taxon>
        <taxon>Rhipicephalus</taxon>
        <taxon>Boophilus</taxon>
    </lineage>
</organism>
<comment type="caution">
    <text evidence="2">The sequence shown here is derived from an EMBL/GenBank/DDBJ whole genome shotgun (WGS) entry which is preliminary data.</text>
</comment>